<evidence type="ECO:0000256" key="4">
    <source>
        <dbReference type="ARBA" id="ARBA00022692"/>
    </source>
</evidence>
<evidence type="ECO:0000313" key="10">
    <source>
        <dbReference type="Proteomes" id="UP000217549"/>
    </source>
</evidence>
<keyword evidence="4 7" id="KW-0812">Transmembrane</keyword>
<accession>A0A285PUR4</accession>
<dbReference type="GO" id="GO:0055085">
    <property type="term" value="P:transmembrane transport"/>
    <property type="evidence" value="ECO:0007669"/>
    <property type="project" value="InterPro"/>
</dbReference>
<evidence type="ECO:0000259" key="8">
    <source>
        <dbReference type="PROSITE" id="PS50928"/>
    </source>
</evidence>
<feature type="transmembrane region" description="Helical" evidence="7">
    <location>
        <begin position="239"/>
        <end position="258"/>
    </location>
</feature>
<reference evidence="10" key="1">
    <citation type="submission" date="2017-09" db="EMBL/GenBank/DDBJ databases">
        <authorList>
            <person name="Shetty A S."/>
        </authorList>
    </citation>
    <scope>NUCLEOTIDE SEQUENCE [LARGE SCALE GENOMIC DNA]</scope>
</reference>
<dbReference type="GO" id="GO:0005886">
    <property type="term" value="C:plasma membrane"/>
    <property type="evidence" value="ECO:0007669"/>
    <property type="project" value="UniProtKB-SubCell"/>
</dbReference>
<dbReference type="PROSITE" id="PS50928">
    <property type="entry name" value="ABC_TM1"/>
    <property type="match status" value="1"/>
</dbReference>
<keyword evidence="2 7" id="KW-0813">Transport</keyword>
<keyword evidence="6 7" id="KW-0472">Membrane</keyword>
<comment type="similarity">
    <text evidence="7">Belongs to the binding-protein-dependent transport system permease family.</text>
</comment>
<dbReference type="InterPro" id="IPR035906">
    <property type="entry name" value="MetI-like_sf"/>
</dbReference>
<dbReference type="PANTHER" id="PTHR30151:SF19">
    <property type="entry name" value="ABC TRANSPORTER PERMEASE"/>
    <property type="match status" value="1"/>
</dbReference>
<keyword evidence="10" id="KW-1185">Reference proteome</keyword>
<feature type="transmembrane region" description="Helical" evidence="7">
    <location>
        <begin position="117"/>
        <end position="136"/>
    </location>
</feature>
<feature type="domain" description="ABC transmembrane type-1" evidence="8">
    <location>
        <begin position="78"/>
        <end position="259"/>
    </location>
</feature>
<organism evidence="9 10">
    <name type="scientific">Anaerobutyricum hallii</name>
    <dbReference type="NCBI Taxonomy" id="39488"/>
    <lineage>
        <taxon>Bacteria</taxon>
        <taxon>Bacillati</taxon>
        <taxon>Bacillota</taxon>
        <taxon>Clostridia</taxon>
        <taxon>Lachnospirales</taxon>
        <taxon>Lachnospiraceae</taxon>
        <taxon>Anaerobutyricum</taxon>
    </lineage>
</organism>
<dbReference type="STRING" id="39488.ERS852450_00488"/>
<evidence type="ECO:0000256" key="6">
    <source>
        <dbReference type="ARBA" id="ARBA00023136"/>
    </source>
</evidence>
<comment type="subcellular location">
    <subcellularLocation>
        <location evidence="1 7">Cell membrane</location>
        <topology evidence="1 7">Multi-pass membrane protein</topology>
    </subcellularLocation>
</comment>
<dbReference type="KEGG" id="ehl:EHLA_2317"/>
<dbReference type="Pfam" id="PF00528">
    <property type="entry name" value="BPD_transp_1"/>
    <property type="match status" value="1"/>
</dbReference>
<name>A0A285PUR4_9FIRM</name>
<evidence type="ECO:0000256" key="3">
    <source>
        <dbReference type="ARBA" id="ARBA00022475"/>
    </source>
</evidence>
<keyword evidence="3" id="KW-1003">Cell membrane</keyword>
<dbReference type="Proteomes" id="UP000217549">
    <property type="component" value="Chromosome I"/>
</dbReference>
<dbReference type="PANTHER" id="PTHR30151">
    <property type="entry name" value="ALKANE SULFONATE ABC TRANSPORTER-RELATED, MEMBRANE SUBUNIT"/>
    <property type="match status" value="1"/>
</dbReference>
<feature type="transmembrane region" description="Helical" evidence="7">
    <location>
        <begin position="196"/>
        <end position="218"/>
    </location>
</feature>
<evidence type="ECO:0000256" key="7">
    <source>
        <dbReference type="RuleBase" id="RU363032"/>
    </source>
</evidence>
<protein>
    <submittedName>
        <fullName evidence="9">Binding-protein-dependent transport system inner membrane component</fullName>
    </submittedName>
</protein>
<evidence type="ECO:0000313" key="9">
    <source>
        <dbReference type="EMBL" id="SOB72942.1"/>
    </source>
</evidence>
<dbReference type="SUPFAM" id="SSF161098">
    <property type="entry name" value="MetI-like"/>
    <property type="match status" value="1"/>
</dbReference>
<proteinExistence type="inferred from homology"/>
<sequence>MNESANNLSKEQQFYMKKTRQHKHLVLFFQIFIFVFFIILWEISSHNGIINAFIFSSPSRMLLACQELFLTGDLLKHIGITLAETFGSFFLVASISLLVAILLWWNTTLSEIFEPYFVILNSLPKSAMAPIFIVWLGNNMKTIIITAISVAIFGSILNLFTSFQTTDPDKLKLIYTLHGNRLDCLTKVILPINFPAILSILKVDIGLCLIGVVIGEFLAARKGLGYLIIYGSQVFKMDWVMLSIVLLCLIAALLYGILNRLEKHFINS</sequence>
<evidence type="ECO:0000256" key="1">
    <source>
        <dbReference type="ARBA" id="ARBA00004651"/>
    </source>
</evidence>
<dbReference type="InterPro" id="IPR000515">
    <property type="entry name" value="MetI-like"/>
</dbReference>
<evidence type="ECO:0000256" key="5">
    <source>
        <dbReference type="ARBA" id="ARBA00022989"/>
    </source>
</evidence>
<gene>
    <name evidence="9" type="ORF">EHLA_2317</name>
</gene>
<feature type="transmembrane region" description="Helical" evidence="7">
    <location>
        <begin position="143"/>
        <end position="163"/>
    </location>
</feature>
<keyword evidence="5 7" id="KW-1133">Transmembrane helix</keyword>
<dbReference type="CDD" id="cd06261">
    <property type="entry name" value="TM_PBP2"/>
    <property type="match status" value="1"/>
</dbReference>
<feature type="transmembrane region" description="Helical" evidence="7">
    <location>
        <begin position="25"/>
        <end position="43"/>
    </location>
</feature>
<dbReference type="EMBL" id="LT907978">
    <property type="protein sequence ID" value="SOB72942.1"/>
    <property type="molecule type" value="Genomic_DNA"/>
</dbReference>
<evidence type="ECO:0000256" key="2">
    <source>
        <dbReference type="ARBA" id="ARBA00022448"/>
    </source>
</evidence>
<dbReference type="RefSeq" id="WP_096241659.1">
    <property type="nucleotide sequence ID" value="NZ_LT907978.1"/>
</dbReference>
<dbReference type="Gene3D" id="1.10.3720.10">
    <property type="entry name" value="MetI-like"/>
    <property type="match status" value="1"/>
</dbReference>
<dbReference type="AlphaFoldDB" id="A0A285PUR4"/>
<feature type="transmembrane region" description="Helical" evidence="7">
    <location>
        <begin position="82"/>
        <end position="105"/>
    </location>
</feature>